<reference evidence="4 5" key="1">
    <citation type="submission" date="2018-11" db="EMBL/GenBank/DDBJ databases">
        <title>Complete genome sequence of Nocardioides baekrokdamisoli strain KCTC 39748.</title>
        <authorList>
            <person name="Kang S.W."/>
            <person name="Lee K.C."/>
            <person name="Kim K.K."/>
            <person name="Kim J.S."/>
            <person name="Kim D.S."/>
            <person name="Ko S.H."/>
            <person name="Yang S.H."/>
            <person name="Shin Y.K."/>
            <person name="Lee J.S."/>
        </authorList>
    </citation>
    <scope>NUCLEOTIDE SEQUENCE [LARGE SCALE GENOMIC DNA]</scope>
    <source>
        <strain evidence="4 5">KCTC 39748</strain>
    </source>
</reference>
<evidence type="ECO:0000256" key="1">
    <source>
        <dbReference type="ARBA" id="ARBA00022679"/>
    </source>
</evidence>
<dbReference type="GO" id="GO:0005886">
    <property type="term" value="C:plasma membrane"/>
    <property type="evidence" value="ECO:0007669"/>
    <property type="project" value="TreeGrafter"/>
</dbReference>
<dbReference type="GO" id="GO:0003841">
    <property type="term" value="F:1-acylglycerol-3-phosphate O-acyltransferase activity"/>
    <property type="evidence" value="ECO:0007669"/>
    <property type="project" value="TreeGrafter"/>
</dbReference>
<proteinExistence type="predicted"/>
<dbReference type="PANTHER" id="PTHR10434">
    <property type="entry name" value="1-ACYL-SN-GLYCEROL-3-PHOSPHATE ACYLTRANSFERASE"/>
    <property type="match status" value="1"/>
</dbReference>
<accession>A0A3G9IEH1</accession>
<keyword evidence="2 4" id="KW-0012">Acyltransferase</keyword>
<dbReference type="AlphaFoldDB" id="A0A3G9IEH1"/>
<dbReference type="PANTHER" id="PTHR10434:SF55">
    <property type="entry name" value="POSSIBLE ACYLTRANSFERASE"/>
    <property type="match status" value="1"/>
</dbReference>
<name>A0A3G9IEH1_9ACTN</name>
<dbReference type="SUPFAM" id="SSF69593">
    <property type="entry name" value="Glycerol-3-phosphate (1)-acyltransferase"/>
    <property type="match status" value="1"/>
</dbReference>
<protein>
    <submittedName>
        <fullName evidence="4">1-acyl-sn-glycerol-3-phosphate acyltransferase</fullName>
    </submittedName>
</protein>
<dbReference type="CDD" id="cd07989">
    <property type="entry name" value="LPLAT_AGPAT-like"/>
    <property type="match status" value="1"/>
</dbReference>
<evidence type="ECO:0000256" key="2">
    <source>
        <dbReference type="ARBA" id="ARBA00023315"/>
    </source>
</evidence>
<dbReference type="Proteomes" id="UP000271573">
    <property type="component" value="Chromosome"/>
</dbReference>
<organism evidence="4 5">
    <name type="scientific">Nocardioides baekrokdamisoli</name>
    <dbReference type="NCBI Taxonomy" id="1804624"/>
    <lineage>
        <taxon>Bacteria</taxon>
        <taxon>Bacillati</taxon>
        <taxon>Actinomycetota</taxon>
        <taxon>Actinomycetes</taxon>
        <taxon>Propionibacteriales</taxon>
        <taxon>Nocardioidaceae</taxon>
        <taxon>Nocardioides</taxon>
    </lineage>
</organism>
<keyword evidence="1 4" id="KW-0808">Transferase</keyword>
<dbReference type="InterPro" id="IPR002123">
    <property type="entry name" value="Plipid/glycerol_acylTrfase"/>
</dbReference>
<evidence type="ECO:0000259" key="3">
    <source>
        <dbReference type="SMART" id="SM00563"/>
    </source>
</evidence>
<sequence length="267" mass="29242">MMRMEKSPYKNRDRTYRTIIRAALAWFRVGDITVEMSGLEHIPADGPALLACNHLSFVDYLIQGFPGVKRGRFTRFVAKSELFDNSKTGPIMRGCNHISLDRAAGADGMAECVVRLKNGEVVGIFSEGTISQSYVIKDVKTGTVRIAAEAGVPVIPVVVWGTQRIMAKGRKLEPRHHHVQIAVGEPLAVTGEDPVAETAELRRRMEALLEPMIFADPNFEQGVAEKAWWLPAAYGGGAPTLDEAAAAYTEELRLRAERKAAKAAAGR</sequence>
<dbReference type="Pfam" id="PF01553">
    <property type="entry name" value="Acyltransferase"/>
    <property type="match status" value="1"/>
</dbReference>
<dbReference type="KEGG" id="nbe:Back2_15940"/>
<dbReference type="SMART" id="SM00563">
    <property type="entry name" value="PlsC"/>
    <property type="match status" value="1"/>
</dbReference>
<keyword evidence="5" id="KW-1185">Reference proteome</keyword>
<gene>
    <name evidence="4" type="ORF">Back2_15940</name>
</gene>
<evidence type="ECO:0000313" key="5">
    <source>
        <dbReference type="Proteomes" id="UP000271573"/>
    </source>
</evidence>
<evidence type="ECO:0000313" key="4">
    <source>
        <dbReference type="EMBL" id="BBH17307.1"/>
    </source>
</evidence>
<dbReference type="GO" id="GO:0006654">
    <property type="term" value="P:phosphatidic acid biosynthetic process"/>
    <property type="evidence" value="ECO:0007669"/>
    <property type="project" value="TreeGrafter"/>
</dbReference>
<dbReference type="RefSeq" id="WP_231998638.1">
    <property type="nucleotide sequence ID" value="NZ_AP019307.1"/>
</dbReference>
<feature type="domain" description="Phospholipid/glycerol acyltransferase" evidence="3">
    <location>
        <begin position="48"/>
        <end position="162"/>
    </location>
</feature>
<dbReference type="EMBL" id="AP019307">
    <property type="protein sequence ID" value="BBH17307.1"/>
    <property type="molecule type" value="Genomic_DNA"/>
</dbReference>